<evidence type="ECO:0008006" key="4">
    <source>
        <dbReference type="Google" id="ProtNLM"/>
    </source>
</evidence>
<dbReference type="STRING" id="1177154.Y5S_00619"/>
<dbReference type="AlphaFoldDB" id="A0A095SNL6"/>
<dbReference type="PATRIC" id="fig|1177154.3.peg.626"/>
<dbReference type="Proteomes" id="UP000029444">
    <property type="component" value="Unassembled WGS sequence"/>
</dbReference>
<sequence length="245" mass="27976">MSTVEPRDPRRPVAQPGTVSRLLTGIAQCLKWLFLSLMFSILVEWIGMVFWWEEQGLGHSRQMLVNELQFLGTDFHRSWLTAQPMVFASNLSDRIYQFAFEWTGLVDLIHWITPVPSAEETGLRPVLHRFYRPVADYVLAGMQITQVFAVRLAILTLATPVFGLFTLVALVDGLVRRDLRRWGGGRESSFVYHYAKKAAIPLIIMAWVLYLALPFSLHPSWIILPFALAFAFAVTITASTFKKYL</sequence>
<comment type="caution">
    <text evidence="2">The sequence shown here is derived from an EMBL/GenBank/DDBJ whole genome shotgun (WGS) entry which is preliminary data.</text>
</comment>
<dbReference type="InterPro" id="IPR022266">
    <property type="entry name" value="DtrJ-like"/>
</dbReference>
<keyword evidence="1" id="KW-0812">Transmembrane</keyword>
<dbReference type="EMBL" id="ARXV01000002">
    <property type="protein sequence ID" value="KGD66147.1"/>
    <property type="molecule type" value="Genomic_DNA"/>
</dbReference>
<organism evidence="2 3">
    <name type="scientific">Alcanivorax nanhaiticus</name>
    <dbReference type="NCBI Taxonomy" id="1177154"/>
    <lineage>
        <taxon>Bacteria</taxon>
        <taxon>Pseudomonadati</taxon>
        <taxon>Pseudomonadota</taxon>
        <taxon>Gammaproteobacteria</taxon>
        <taxon>Oceanospirillales</taxon>
        <taxon>Alcanivoracaceae</taxon>
        <taxon>Alcanivorax</taxon>
    </lineage>
</organism>
<dbReference type="NCBIfam" id="TIGR03747">
    <property type="entry name" value="conj_TIGR03747"/>
    <property type="match status" value="1"/>
</dbReference>
<evidence type="ECO:0000313" key="3">
    <source>
        <dbReference type="Proteomes" id="UP000029444"/>
    </source>
</evidence>
<feature type="transmembrane region" description="Helical" evidence="1">
    <location>
        <begin position="221"/>
        <end position="241"/>
    </location>
</feature>
<keyword evidence="3" id="KW-1185">Reference proteome</keyword>
<gene>
    <name evidence="2" type="ORF">Y5S_00619</name>
</gene>
<evidence type="ECO:0000256" key="1">
    <source>
        <dbReference type="SAM" id="Phobius"/>
    </source>
</evidence>
<proteinExistence type="predicted"/>
<feature type="transmembrane region" description="Helical" evidence="1">
    <location>
        <begin position="32"/>
        <end position="52"/>
    </location>
</feature>
<feature type="transmembrane region" description="Helical" evidence="1">
    <location>
        <begin position="198"/>
        <end position="215"/>
    </location>
</feature>
<keyword evidence="1" id="KW-1133">Transmembrane helix</keyword>
<accession>A0A095SNL6</accession>
<name>A0A095SNL6_9GAMM</name>
<protein>
    <recommendedName>
        <fullName evidence="4">Integrating conjugative element membrane protein</fullName>
    </recommendedName>
</protein>
<keyword evidence="1" id="KW-0472">Membrane</keyword>
<dbReference type="Pfam" id="PF14348">
    <property type="entry name" value="DtrJ-like"/>
    <property type="match status" value="1"/>
</dbReference>
<feature type="transmembrane region" description="Helical" evidence="1">
    <location>
        <begin position="148"/>
        <end position="171"/>
    </location>
</feature>
<dbReference type="eggNOG" id="ENOG502Z7W5">
    <property type="taxonomic scope" value="Bacteria"/>
</dbReference>
<reference evidence="2 3" key="1">
    <citation type="submission" date="2012-09" db="EMBL/GenBank/DDBJ databases">
        <title>Genome Sequence of alkane-degrading Bacterium Alcanivorax sp. 19-m-6.</title>
        <authorList>
            <person name="Lai Q."/>
            <person name="Shao Z."/>
        </authorList>
    </citation>
    <scope>NUCLEOTIDE SEQUENCE [LARGE SCALE GENOMIC DNA]</scope>
    <source>
        <strain evidence="2 3">19-m-6</strain>
    </source>
</reference>
<evidence type="ECO:0000313" key="2">
    <source>
        <dbReference type="EMBL" id="KGD66147.1"/>
    </source>
</evidence>